<dbReference type="STRING" id="1794912.AXX12_05190"/>
<dbReference type="Proteomes" id="UP000076268">
    <property type="component" value="Unassembled WGS sequence"/>
</dbReference>
<reference evidence="1 2" key="1">
    <citation type="submission" date="2016-02" db="EMBL/GenBank/DDBJ databases">
        <title>Anaerosporomusa subterraneum gen. nov., sp. nov., a spore-forming obligate anaerobe isolated from saprolite.</title>
        <authorList>
            <person name="Choi J.K."/>
            <person name="Shah M."/>
            <person name="Yee N."/>
        </authorList>
    </citation>
    <scope>NUCLEOTIDE SEQUENCE [LARGE SCALE GENOMIC DNA]</scope>
    <source>
        <strain evidence="1 2">RU4</strain>
    </source>
</reference>
<evidence type="ECO:0008006" key="3">
    <source>
        <dbReference type="Google" id="ProtNLM"/>
    </source>
</evidence>
<dbReference type="InterPro" id="IPR027417">
    <property type="entry name" value="P-loop_NTPase"/>
</dbReference>
<proteinExistence type="predicted"/>
<protein>
    <recommendedName>
        <fullName evidence="3">Cobalamin biosynthesis protein CobQ</fullName>
    </recommendedName>
</protein>
<accession>A0A154BUN0</accession>
<dbReference type="OrthoDB" id="9779501at2"/>
<comment type="caution">
    <text evidence="1">The sequence shown here is derived from an EMBL/GenBank/DDBJ whole genome shotgun (WGS) entry which is preliminary data.</text>
</comment>
<name>A0A154BUN0_ANASB</name>
<keyword evidence="2" id="KW-1185">Reference proteome</keyword>
<evidence type="ECO:0000313" key="2">
    <source>
        <dbReference type="Proteomes" id="UP000076268"/>
    </source>
</evidence>
<dbReference type="AlphaFoldDB" id="A0A154BUN0"/>
<dbReference type="Gene3D" id="3.40.50.300">
    <property type="entry name" value="P-loop containing nucleotide triphosphate hydrolases"/>
    <property type="match status" value="1"/>
</dbReference>
<sequence length="214" mass="23434">MILVGEFGSGKTELAIQHALMLAAQGVKTAIVDIDIVKPYFRTRESRELLEASGVYVVAPEQCLAHSDLPILPQDLSRILYDDSYQVVMDVGGGESAIVMGQLRPQLSEVGYEALLVVNTRRPFTADSDGIVSTLRRIEQVSRLTVSGLIANTNLAAETTAEHILAGLEIVKLAAECLQLPVSGLVAPLWLKDKIQADVPIVWLNPRTRYPWME</sequence>
<evidence type="ECO:0000313" key="1">
    <source>
        <dbReference type="EMBL" id="KYZ77639.1"/>
    </source>
</evidence>
<dbReference type="SUPFAM" id="SSF52540">
    <property type="entry name" value="P-loop containing nucleoside triphosphate hydrolases"/>
    <property type="match status" value="1"/>
</dbReference>
<gene>
    <name evidence="1" type="ORF">AXX12_05190</name>
</gene>
<organism evidence="1 2">
    <name type="scientific">Anaerosporomusa subterranea</name>
    <dbReference type="NCBI Taxonomy" id="1794912"/>
    <lineage>
        <taxon>Bacteria</taxon>
        <taxon>Bacillati</taxon>
        <taxon>Bacillota</taxon>
        <taxon>Negativicutes</taxon>
        <taxon>Acetonemataceae</taxon>
        <taxon>Anaerosporomusa</taxon>
    </lineage>
</organism>
<dbReference type="EMBL" id="LSGP01000013">
    <property type="protein sequence ID" value="KYZ77639.1"/>
    <property type="molecule type" value="Genomic_DNA"/>
</dbReference>